<gene>
    <name evidence="2" type="ORF">D2917_23850</name>
</gene>
<sequence>MKIRFIGKDPRAGMIAQMDSRRGQELIDAGCAVQVKENESAVETMAPANADEATAADVVVVTDEPAADPAPPEQPAKGGKKVKGA</sequence>
<protein>
    <submittedName>
        <fullName evidence="2">Uncharacterized protein</fullName>
    </submittedName>
</protein>
<organism evidence="2 3">
    <name type="scientific">Cupriavidus oxalaticus</name>
    <dbReference type="NCBI Taxonomy" id="96344"/>
    <lineage>
        <taxon>Bacteria</taxon>
        <taxon>Pseudomonadati</taxon>
        <taxon>Pseudomonadota</taxon>
        <taxon>Betaproteobacteria</taxon>
        <taxon>Burkholderiales</taxon>
        <taxon>Burkholderiaceae</taxon>
        <taxon>Cupriavidus</taxon>
    </lineage>
</organism>
<dbReference type="AlphaFoldDB" id="A0A5P3VMM0"/>
<evidence type="ECO:0000313" key="3">
    <source>
        <dbReference type="Proteomes" id="UP000325743"/>
    </source>
</evidence>
<reference evidence="2 3" key="1">
    <citation type="submission" date="2018-09" db="EMBL/GenBank/DDBJ databases">
        <title>Complete genome sequence of Cupriavidus oxalaticus T2, a bacterium capable of phenol tolerance and degradation.</title>
        <authorList>
            <person name="Yan J."/>
        </authorList>
    </citation>
    <scope>NUCLEOTIDE SEQUENCE [LARGE SCALE GENOMIC DNA]</scope>
    <source>
        <strain evidence="2 3">T2</strain>
    </source>
</reference>
<evidence type="ECO:0000313" key="2">
    <source>
        <dbReference type="EMBL" id="QEZ47188.1"/>
    </source>
</evidence>
<accession>A0A5P3VMM0</accession>
<dbReference type="EMBL" id="CP032519">
    <property type="protein sequence ID" value="QEZ47188.1"/>
    <property type="molecule type" value="Genomic_DNA"/>
</dbReference>
<dbReference type="Proteomes" id="UP000325743">
    <property type="component" value="Chromosome 2"/>
</dbReference>
<name>A0A5P3VMM0_9BURK</name>
<evidence type="ECO:0000256" key="1">
    <source>
        <dbReference type="SAM" id="MobiDB-lite"/>
    </source>
</evidence>
<dbReference type="RefSeq" id="WP_151072179.1">
    <property type="nucleotide sequence ID" value="NZ_CP032519.1"/>
</dbReference>
<feature type="region of interest" description="Disordered" evidence="1">
    <location>
        <begin position="63"/>
        <end position="85"/>
    </location>
</feature>
<proteinExistence type="predicted"/>